<evidence type="ECO:0000313" key="1">
    <source>
        <dbReference type="EMBL" id="KAG9220456.1"/>
    </source>
</evidence>
<proteinExistence type="predicted"/>
<name>A0ACB7IS50_PLECO</name>
<reference evidence="1 2" key="1">
    <citation type="journal article" date="2021" name="Appl. Environ. Microbiol.">
        <title>Genetic linkage and physical mapping for an oyster mushroom Pleurotus cornucopiae and QTL analysis for the trait cap color.</title>
        <authorList>
            <person name="Zhang Y."/>
            <person name="Gao W."/>
            <person name="Sonnenberg A."/>
            <person name="Chen Q."/>
            <person name="Zhang J."/>
            <person name="Huang C."/>
        </authorList>
    </citation>
    <scope>NUCLEOTIDE SEQUENCE [LARGE SCALE GENOMIC DNA]</scope>
    <source>
        <strain evidence="1">CCMSSC00406</strain>
    </source>
</reference>
<protein>
    <submittedName>
        <fullName evidence="1">Uncharacterized protein</fullName>
    </submittedName>
</protein>
<organism evidence="1 2">
    <name type="scientific">Pleurotus cornucopiae</name>
    <name type="common">Cornucopia mushroom</name>
    <dbReference type="NCBI Taxonomy" id="5321"/>
    <lineage>
        <taxon>Eukaryota</taxon>
        <taxon>Fungi</taxon>
        <taxon>Dikarya</taxon>
        <taxon>Basidiomycota</taxon>
        <taxon>Agaricomycotina</taxon>
        <taxon>Agaricomycetes</taxon>
        <taxon>Agaricomycetidae</taxon>
        <taxon>Agaricales</taxon>
        <taxon>Pleurotineae</taxon>
        <taxon>Pleurotaceae</taxon>
        <taxon>Pleurotus</taxon>
    </lineage>
</organism>
<dbReference type="EMBL" id="WQMT02000007">
    <property type="protein sequence ID" value="KAG9220456.1"/>
    <property type="molecule type" value="Genomic_DNA"/>
</dbReference>
<comment type="caution">
    <text evidence="1">The sequence shown here is derived from an EMBL/GenBank/DDBJ whole genome shotgun (WGS) entry which is preliminary data.</text>
</comment>
<sequence length="820" mass="92019">MASSTSTALQNGSPPQSAPDSLSQRIQIIDDTKTFTNDLNAQIERWGLRDAGFSYNVVAVFGSQSTGKSTLLNGLFGTTFDVMDESKRQQTTKGIWMCRGTGMNVMVMDVEGTDGRERGEDQDFERKSALFSLASSEVLIVNLWEHQVGLYQGANMGLLKTVFEVNLGLFGKKGPDGTNSRTLLLFVIRDHIGTTPLANLEATLTQDVMRIWDSLAKPTELKDSQLSDYFDLAFTALPHKYLVPEKFQEALAALRNRFVSKDDPNFVFKPAYHKRIPADGVAFYMEGIWEQVQTNKDLDLPTQQELLAQFRCDEISGVALSEFNEQTKSQKRPIESGRVVEDLGKMMKSWRTEALARYDRDASRYHQGVYKRKRADLLAALDSTLSPLFLGQLKNLHKSCLVTFKKDMLQGMTGEGYNFADVVEQAREKCEGDFAAGAMEAVVEEDSDSWGWEEELELLKEEMRSVANQCRKDETKKMVNLIEKTFKKQISEPVELHLNKPAPNMWDNILKVFKDTLEKAEKQYLAKAKSFDCTEEENDVALADIRQRAWVALRQKVDEQTTDAVILSKLRAHFEERFRYDEHGVPRVWKPEDDIDSVFKKAKDQTLEIVPLYSKISPADSANSWTLPPSASSLNSSEDDFDFEASLVIFTETKVIDLTNKFRRDADAYYVEAKRSTVSSIAQIPAWMFGVLVVLGWNEAMLVLFNPLYFTMLLIGLVSAYLIMQLGLAGPLYQVTRTVAAEVQRQATAKLREQFAQPALEAPVRATSAAANTTTRTSSRTANGVGAAGNGVARGLRDTTGLGRGGFEPEELRRRNMESM</sequence>
<keyword evidence="2" id="KW-1185">Reference proteome</keyword>
<gene>
    <name evidence="1" type="ORF">CCMSSC00406_0003912</name>
</gene>
<evidence type="ECO:0000313" key="2">
    <source>
        <dbReference type="Proteomes" id="UP000824881"/>
    </source>
</evidence>
<accession>A0ACB7IS50</accession>
<dbReference type="Proteomes" id="UP000824881">
    <property type="component" value="Unassembled WGS sequence"/>
</dbReference>